<keyword evidence="2" id="KW-1185">Reference proteome</keyword>
<dbReference type="AlphaFoldDB" id="A0A8K0JJ58"/>
<sequence>MAAACFFAVALTGIAHYVPSEFIIISHRAIRVSTICGIRLLASNCSPRVHDWSFRQINASTRLATACVQMAFDTHTDKAGLAMGSSIAITTGT</sequence>
<accession>A0A8K0JJ58</accession>
<gene>
    <name evidence="1" type="ORF">FFLO_04497</name>
</gene>
<reference evidence="1" key="1">
    <citation type="submission" date="2020-04" db="EMBL/GenBank/DDBJ databases">
        <title>Analysis of mating type loci in Filobasidium floriforme.</title>
        <authorList>
            <person name="Nowrousian M."/>
        </authorList>
    </citation>
    <scope>NUCLEOTIDE SEQUENCE</scope>
    <source>
        <strain evidence="1">CBS 6242</strain>
    </source>
</reference>
<name>A0A8K0JJ58_9TREE</name>
<organism evidence="1 2">
    <name type="scientific">Filobasidium floriforme</name>
    <dbReference type="NCBI Taxonomy" id="5210"/>
    <lineage>
        <taxon>Eukaryota</taxon>
        <taxon>Fungi</taxon>
        <taxon>Dikarya</taxon>
        <taxon>Basidiomycota</taxon>
        <taxon>Agaricomycotina</taxon>
        <taxon>Tremellomycetes</taxon>
        <taxon>Filobasidiales</taxon>
        <taxon>Filobasidiaceae</taxon>
        <taxon>Filobasidium</taxon>
    </lineage>
</organism>
<dbReference type="EMBL" id="JABELV010000096">
    <property type="protein sequence ID" value="KAG7531255.1"/>
    <property type="molecule type" value="Genomic_DNA"/>
</dbReference>
<evidence type="ECO:0000313" key="1">
    <source>
        <dbReference type="EMBL" id="KAG7531255.1"/>
    </source>
</evidence>
<proteinExistence type="predicted"/>
<dbReference type="Proteomes" id="UP000812966">
    <property type="component" value="Unassembled WGS sequence"/>
</dbReference>
<comment type="caution">
    <text evidence="1">The sequence shown here is derived from an EMBL/GenBank/DDBJ whole genome shotgun (WGS) entry which is preliminary data.</text>
</comment>
<evidence type="ECO:0000313" key="2">
    <source>
        <dbReference type="Proteomes" id="UP000812966"/>
    </source>
</evidence>
<protein>
    <submittedName>
        <fullName evidence="1">Uncharacterized protein</fullName>
    </submittedName>
</protein>